<evidence type="ECO:0000256" key="1">
    <source>
        <dbReference type="SAM" id="Phobius"/>
    </source>
</evidence>
<dbReference type="EMBL" id="KV750961">
    <property type="protein sequence ID" value="OCL02422.1"/>
    <property type="molecule type" value="Genomic_DNA"/>
</dbReference>
<feature type="transmembrane region" description="Helical" evidence="1">
    <location>
        <begin position="229"/>
        <end position="251"/>
    </location>
</feature>
<sequence length="260" mass="29095">MSASNNQPAKRAGLEVIGGGLPRTSTSSLHDGLQILDFTPCYHTITDLLPRARSHGPMWLEAMQTKDKAVRQKILAEIVQGYSAIVDGPGCFFVEDWIEMYPDAKVVLSLRTSPQAWLGSVNGSIAKVFGKGPMYYIAYFVPEMHFGFLMNNLWDEQTKAKYGVGVRSTEYYSCHNNHVRKVVPKERLLEFKAADGWEPLCNFLGKDVPQGEYPHRNDAKAANQLMRSFAINGIGVWATIGFGGWCLVWGFRKWLEIGMA</sequence>
<dbReference type="OrthoDB" id="408152at2759"/>
<dbReference type="InterPro" id="IPR040632">
    <property type="entry name" value="Sulfotransfer_4"/>
</dbReference>
<proteinExistence type="predicted"/>
<evidence type="ECO:0000313" key="2">
    <source>
        <dbReference type="EMBL" id="OCL02422.1"/>
    </source>
</evidence>
<dbReference type="Gene3D" id="3.40.50.300">
    <property type="entry name" value="P-loop containing nucleotide triphosphate hydrolases"/>
    <property type="match status" value="1"/>
</dbReference>
<keyword evidence="1" id="KW-1133">Transmembrane helix</keyword>
<dbReference type="InterPro" id="IPR027417">
    <property type="entry name" value="P-loop_NTPase"/>
</dbReference>
<dbReference type="PANTHER" id="PTHR36978:SF3">
    <property type="entry name" value="P-LOOP CONTAINING NUCLEOSIDE TRIPHOSPHATE HYDROLASE PROTEIN"/>
    <property type="match status" value="1"/>
</dbReference>
<protein>
    <submittedName>
        <fullName evidence="2">Uncharacterized protein</fullName>
    </submittedName>
</protein>
<accession>A0A8E2EPB8</accession>
<dbReference type="Pfam" id="PF17784">
    <property type="entry name" value="Sulfotransfer_4"/>
    <property type="match status" value="1"/>
</dbReference>
<evidence type="ECO:0000313" key="3">
    <source>
        <dbReference type="Proteomes" id="UP000250140"/>
    </source>
</evidence>
<dbReference type="SUPFAM" id="SSF52540">
    <property type="entry name" value="P-loop containing nucleoside triphosphate hydrolases"/>
    <property type="match status" value="1"/>
</dbReference>
<organism evidence="2 3">
    <name type="scientific">Glonium stellatum</name>
    <dbReference type="NCBI Taxonomy" id="574774"/>
    <lineage>
        <taxon>Eukaryota</taxon>
        <taxon>Fungi</taxon>
        <taxon>Dikarya</taxon>
        <taxon>Ascomycota</taxon>
        <taxon>Pezizomycotina</taxon>
        <taxon>Dothideomycetes</taxon>
        <taxon>Pleosporomycetidae</taxon>
        <taxon>Gloniales</taxon>
        <taxon>Gloniaceae</taxon>
        <taxon>Glonium</taxon>
    </lineage>
</organism>
<keyword evidence="1" id="KW-0472">Membrane</keyword>
<name>A0A8E2EPB8_9PEZI</name>
<keyword evidence="1" id="KW-0812">Transmembrane</keyword>
<dbReference type="PANTHER" id="PTHR36978">
    <property type="entry name" value="P-LOOP CONTAINING NUCLEOTIDE TRIPHOSPHATE HYDROLASE"/>
    <property type="match status" value="1"/>
</dbReference>
<dbReference type="Proteomes" id="UP000250140">
    <property type="component" value="Unassembled WGS sequence"/>
</dbReference>
<reference evidence="2 3" key="1">
    <citation type="journal article" date="2016" name="Nat. Commun.">
        <title>Ectomycorrhizal ecology is imprinted in the genome of the dominant symbiotic fungus Cenococcum geophilum.</title>
        <authorList>
            <consortium name="DOE Joint Genome Institute"/>
            <person name="Peter M."/>
            <person name="Kohler A."/>
            <person name="Ohm R.A."/>
            <person name="Kuo A."/>
            <person name="Krutzmann J."/>
            <person name="Morin E."/>
            <person name="Arend M."/>
            <person name="Barry K.W."/>
            <person name="Binder M."/>
            <person name="Choi C."/>
            <person name="Clum A."/>
            <person name="Copeland A."/>
            <person name="Grisel N."/>
            <person name="Haridas S."/>
            <person name="Kipfer T."/>
            <person name="LaButti K."/>
            <person name="Lindquist E."/>
            <person name="Lipzen A."/>
            <person name="Maire R."/>
            <person name="Meier B."/>
            <person name="Mihaltcheva S."/>
            <person name="Molinier V."/>
            <person name="Murat C."/>
            <person name="Poggeler S."/>
            <person name="Quandt C.A."/>
            <person name="Sperisen C."/>
            <person name="Tritt A."/>
            <person name="Tisserant E."/>
            <person name="Crous P.W."/>
            <person name="Henrissat B."/>
            <person name="Nehls U."/>
            <person name="Egli S."/>
            <person name="Spatafora J.W."/>
            <person name="Grigoriev I.V."/>
            <person name="Martin F.M."/>
        </authorList>
    </citation>
    <scope>NUCLEOTIDE SEQUENCE [LARGE SCALE GENOMIC DNA]</scope>
    <source>
        <strain evidence="2 3">CBS 207.34</strain>
    </source>
</reference>
<dbReference type="AlphaFoldDB" id="A0A8E2EPB8"/>
<gene>
    <name evidence="2" type="ORF">AOQ84DRAFT_229096</name>
</gene>
<keyword evidence="3" id="KW-1185">Reference proteome</keyword>